<dbReference type="Proteomes" id="UP000460298">
    <property type="component" value="Unassembled WGS sequence"/>
</dbReference>
<dbReference type="GO" id="GO:0003700">
    <property type="term" value="F:DNA-binding transcription factor activity"/>
    <property type="evidence" value="ECO:0007669"/>
    <property type="project" value="InterPro"/>
</dbReference>
<reference evidence="9 10" key="1">
    <citation type="submission" date="2019-10" db="EMBL/GenBank/DDBJ databases">
        <title>Extracellular Electron Transfer in a Candidatus Methanoperedens spp. Enrichment Culture.</title>
        <authorList>
            <person name="Berger S."/>
            <person name="Rangel Shaw D."/>
            <person name="Berben T."/>
            <person name="In 'T Zandt M."/>
            <person name="Frank J."/>
            <person name="Reimann J."/>
            <person name="Jetten M.S.M."/>
            <person name="Welte C.U."/>
        </authorList>
    </citation>
    <scope>NUCLEOTIDE SEQUENCE [LARGE SCALE GENOMIC DNA]</scope>
    <source>
        <strain evidence="9">SB12</strain>
    </source>
</reference>
<feature type="binding site" evidence="7">
    <location>
        <position position="98"/>
    </location>
    <ligand>
        <name>Zn(2+)</name>
        <dbReference type="ChEBI" id="CHEBI:29105"/>
    </ligand>
</feature>
<dbReference type="RefSeq" id="WP_002771714.1">
    <property type="nucleotide sequence ID" value="NZ_JQDG01000090.1"/>
</dbReference>
<dbReference type="Gene3D" id="1.10.10.10">
    <property type="entry name" value="Winged helix-like DNA-binding domain superfamily/Winged helix DNA-binding domain"/>
    <property type="match status" value="1"/>
</dbReference>
<name>A0A833H3Z2_9LEPT</name>
<keyword evidence="2" id="KW-0678">Repressor</keyword>
<organism evidence="9 10">
    <name type="scientific">Leptonema illini</name>
    <dbReference type="NCBI Taxonomy" id="183"/>
    <lineage>
        <taxon>Bacteria</taxon>
        <taxon>Pseudomonadati</taxon>
        <taxon>Spirochaetota</taxon>
        <taxon>Spirochaetia</taxon>
        <taxon>Leptospirales</taxon>
        <taxon>Leptospiraceae</taxon>
        <taxon>Leptonema</taxon>
    </lineage>
</organism>
<dbReference type="AlphaFoldDB" id="A0A833H3Z2"/>
<comment type="cofactor">
    <cofactor evidence="7">
        <name>Zn(2+)</name>
        <dbReference type="ChEBI" id="CHEBI:29105"/>
    </cofactor>
    <text evidence="7">Binds 1 zinc ion per subunit.</text>
</comment>
<dbReference type="Pfam" id="PF01475">
    <property type="entry name" value="FUR"/>
    <property type="match status" value="1"/>
</dbReference>
<feature type="binding site" evidence="7">
    <location>
        <position position="101"/>
    </location>
    <ligand>
        <name>Zn(2+)</name>
        <dbReference type="ChEBI" id="CHEBI:29105"/>
    </ligand>
</feature>
<gene>
    <name evidence="9" type="ORF">F9K24_02255</name>
</gene>
<dbReference type="Gene3D" id="3.30.1490.190">
    <property type="match status" value="1"/>
</dbReference>
<keyword evidence="5" id="KW-0238">DNA-binding</keyword>
<dbReference type="GO" id="GO:0045892">
    <property type="term" value="P:negative regulation of DNA-templated transcription"/>
    <property type="evidence" value="ECO:0007669"/>
    <property type="project" value="TreeGrafter"/>
</dbReference>
<dbReference type="GO" id="GO:0000976">
    <property type="term" value="F:transcription cis-regulatory region binding"/>
    <property type="evidence" value="ECO:0007669"/>
    <property type="project" value="TreeGrafter"/>
</dbReference>
<feature type="binding site" evidence="8">
    <location>
        <position position="92"/>
    </location>
    <ligand>
        <name>Fe cation</name>
        <dbReference type="ChEBI" id="CHEBI:24875"/>
    </ligand>
</feature>
<keyword evidence="4" id="KW-0805">Transcription regulation</keyword>
<keyword evidence="8" id="KW-0408">Iron</keyword>
<keyword evidence="3 7" id="KW-0862">Zinc</keyword>
<evidence type="ECO:0000256" key="3">
    <source>
        <dbReference type="ARBA" id="ARBA00022833"/>
    </source>
</evidence>
<comment type="cofactor">
    <cofactor evidence="8">
        <name>Mn(2+)</name>
        <dbReference type="ChEBI" id="CHEBI:29035"/>
    </cofactor>
    <cofactor evidence="8">
        <name>Fe(2+)</name>
        <dbReference type="ChEBI" id="CHEBI:29033"/>
    </cofactor>
    <text evidence="8">Binds 1 Mn(2+) or Fe(2+) ion per subunit.</text>
</comment>
<dbReference type="InterPro" id="IPR002481">
    <property type="entry name" value="FUR"/>
</dbReference>
<dbReference type="InterPro" id="IPR036388">
    <property type="entry name" value="WH-like_DNA-bd_sf"/>
</dbReference>
<feature type="binding site" evidence="8">
    <location>
        <position position="130"/>
    </location>
    <ligand>
        <name>Fe cation</name>
        <dbReference type="ChEBI" id="CHEBI:24875"/>
    </ligand>
</feature>
<dbReference type="GO" id="GO:0008270">
    <property type="term" value="F:zinc ion binding"/>
    <property type="evidence" value="ECO:0007669"/>
    <property type="project" value="TreeGrafter"/>
</dbReference>
<evidence type="ECO:0000256" key="4">
    <source>
        <dbReference type="ARBA" id="ARBA00023015"/>
    </source>
</evidence>
<dbReference type="SUPFAM" id="SSF46785">
    <property type="entry name" value="Winged helix' DNA-binding domain"/>
    <property type="match status" value="1"/>
</dbReference>
<evidence type="ECO:0000313" key="9">
    <source>
        <dbReference type="EMBL" id="KAB2934620.1"/>
    </source>
</evidence>
<comment type="caution">
    <text evidence="9">The sequence shown here is derived from an EMBL/GenBank/DDBJ whole genome shotgun (WGS) entry which is preliminary data.</text>
</comment>
<dbReference type="PANTHER" id="PTHR33202:SF7">
    <property type="entry name" value="FERRIC UPTAKE REGULATION PROTEIN"/>
    <property type="match status" value="1"/>
</dbReference>
<evidence type="ECO:0000256" key="5">
    <source>
        <dbReference type="ARBA" id="ARBA00023125"/>
    </source>
</evidence>
<proteinExistence type="inferred from homology"/>
<feature type="binding site" evidence="7">
    <location>
        <position position="141"/>
    </location>
    <ligand>
        <name>Zn(2+)</name>
        <dbReference type="ChEBI" id="CHEBI:29105"/>
    </ligand>
</feature>
<evidence type="ECO:0000256" key="1">
    <source>
        <dbReference type="ARBA" id="ARBA00007957"/>
    </source>
</evidence>
<evidence type="ECO:0000256" key="2">
    <source>
        <dbReference type="ARBA" id="ARBA00022491"/>
    </source>
</evidence>
<evidence type="ECO:0000256" key="8">
    <source>
        <dbReference type="PIRSR" id="PIRSR602481-2"/>
    </source>
</evidence>
<dbReference type="OrthoDB" id="8659436at2"/>
<keyword evidence="7" id="KW-0479">Metal-binding</keyword>
<accession>A0A833H3Z2</accession>
<dbReference type="EMBL" id="WBUI01000002">
    <property type="protein sequence ID" value="KAB2934620.1"/>
    <property type="molecule type" value="Genomic_DNA"/>
</dbReference>
<dbReference type="CDD" id="cd07153">
    <property type="entry name" value="Fur_like"/>
    <property type="match status" value="1"/>
</dbReference>
<dbReference type="InterPro" id="IPR043135">
    <property type="entry name" value="Fur_C"/>
</dbReference>
<keyword evidence="6" id="KW-0804">Transcription</keyword>
<dbReference type="GO" id="GO:1900376">
    <property type="term" value="P:regulation of secondary metabolite biosynthetic process"/>
    <property type="evidence" value="ECO:0007669"/>
    <property type="project" value="TreeGrafter"/>
</dbReference>
<dbReference type="PANTHER" id="PTHR33202">
    <property type="entry name" value="ZINC UPTAKE REGULATION PROTEIN"/>
    <property type="match status" value="1"/>
</dbReference>
<evidence type="ECO:0000313" key="10">
    <source>
        <dbReference type="Proteomes" id="UP000460298"/>
    </source>
</evidence>
<evidence type="ECO:0000256" key="7">
    <source>
        <dbReference type="PIRSR" id="PIRSR602481-1"/>
    </source>
</evidence>
<dbReference type="InterPro" id="IPR036390">
    <property type="entry name" value="WH_DNA-bd_sf"/>
</dbReference>
<sequence length="145" mass="16317">MSQQELDHSLKRIRDLGLRLTPQRTEILSILIQAQAPLSAQEIHQNIIERQPAVSLDTVYRNLTTLTEAGLVSQVGLQNRDSARFEYQGQDHHHHAICLKCRKSVCIGEISSQPGIEKELKAAGFKPMGHVFEVYGLCADCREDQ</sequence>
<evidence type="ECO:0000256" key="6">
    <source>
        <dbReference type="ARBA" id="ARBA00023163"/>
    </source>
</evidence>
<comment type="similarity">
    <text evidence="1">Belongs to the Fur family.</text>
</comment>
<feature type="binding site" evidence="7">
    <location>
        <position position="138"/>
    </location>
    <ligand>
        <name>Zn(2+)</name>
        <dbReference type="ChEBI" id="CHEBI:29105"/>
    </ligand>
</feature>
<protein>
    <submittedName>
        <fullName evidence="9">Transcriptional repressor</fullName>
    </submittedName>
</protein>